<evidence type="ECO:0000313" key="4">
    <source>
        <dbReference type="Proteomes" id="UP001151295"/>
    </source>
</evidence>
<name>A0ABQ8PHX3_9FUNG</name>
<sequence length="102" mass="10635">MQINNILFVLIIAALQSVGALPAEEAGESAPSLGDAGRKSFPKLALRQQQGSTGGAAISPTTAAIIGGAVGGVLLLLILGWCIHHKCVKKSTKDFYQDGYHY</sequence>
<proteinExistence type="predicted"/>
<feature type="signal peptide" evidence="2">
    <location>
        <begin position="1"/>
        <end position="20"/>
    </location>
</feature>
<protein>
    <recommendedName>
        <fullName evidence="5">Mid2 domain-containing protein</fullName>
    </recommendedName>
</protein>
<reference evidence="3" key="1">
    <citation type="submission" date="2022-07" db="EMBL/GenBank/DDBJ databases">
        <title>Phylogenomic reconstructions and comparative analyses of Kickxellomycotina fungi.</title>
        <authorList>
            <person name="Reynolds N.K."/>
            <person name="Stajich J.E."/>
            <person name="Barry K."/>
            <person name="Grigoriev I.V."/>
            <person name="Crous P."/>
            <person name="Smith M.E."/>
        </authorList>
    </citation>
    <scope>NUCLEOTIDE SEQUENCE</scope>
    <source>
        <strain evidence="3">BCRC 34882</strain>
    </source>
</reference>
<organism evidence="3 4">
    <name type="scientific">Coemansia umbellata</name>
    <dbReference type="NCBI Taxonomy" id="1424467"/>
    <lineage>
        <taxon>Eukaryota</taxon>
        <taxon>Fungi</taxon>
        <taxon>Fungi incertae sedis</taxon>
        <taxon>Zoopagomycota</taxon>
        <taxon>Kickxellomycotina</taxon>
        <taxon>Kickxellomycetes</taxon>
        <taxon>Kickxellales</taxon>
        <taxon>Kickxellaceae</taxon>
        <taxon>Coemansia</taxon>
    </lineage>
</organism>
<evidence type="ECO:0000256" key="2">
    <source>
        <dbReference type="SAM" id="SignalP"/>
    </source>
</evidence>
<evidence type="ECO:0000256" key="1">
    <source>
        <dbReference type="SAM" id="Phobius"/>
    </source>
</evidence>
<feature type="chain" id="PRO_5046811836" description="Mid2 domain-containing protein" evidence="2">
    <location>
        <begin position="21"/>
        <end position="102"/>
    </location>
</feature>
<feature type="transmembrane region" description="Helical" evidence="1">
    <location>
        <begin position="63"/>
        <end position="83"/>
    </location>
</feature>
<keyword evidence="2" id="KW-0732">Signal</keyword>
<dbReference type="Proteomes" id="UP001151295">
    <property type="component" value="Unassembled WGS sequence"/>
</dbReference>
<evidence type="ECO:0000313" key="3">
    <source>
        <dbReference type="EMBL" id="KAJ1989306.1"/>
    </source>
</evidence>
<dbReference type="EMBL" id="JANBQD010000072">
    <property type="protein sequence ID" value="KAJ1989306.1"/>
    <property type="molecule type" value="Genomic_DNA"/>
</dbReference>
<comment type="caution">
    <text evidence="3">The sequence shown here is derived from an EMBL/GenBank/DDBJ whole genome shotgun (WGS) entry which is preliminary data.</text>
</comment>
<keyword evidence="1" id="KW-0472">Membrane</keyword>
<keyword evidence="1" id="KW-1133">Transmembrane helix</keyword>
<gene>
    <name evidence="3" type="ORF">EDC05_004756</name>
</gene>
<accession>A0ABQ8PHX3</accession>
<keyword evidence="1" id="KW-0812">Transmembrane</keyword>
<evidence type="ECO:0008006" key="5">
    <source>
        <dbReference type="Google" id="ProtNLM"/>
    </source>
</evidence>
<keyword evidence="4" id="KW-1185">Reference proteome</keyword>